<organism evidence="4 5">
    <name type="scientific">Iodidimonas nitroreducens</name>
    <dbReference type="NCBI Taxonomy" id="1236968"/>
    <lineage>
        <taxon>Bacteria</taxon>
        <taxon>Pseudomonadati</taxon>
        <taxon>Pseudomonadota</taxon>
        <taxon>Alphaproteobacteria</taxon>
        <taxon>Iodidimonadales</taxon>
        <taxon>Iodidimonadaceae</taxon>
        <taxon>Iodidimonas</taxon>
    </lineage>
</organism>
<evidence type="ECO:0000256" key="1">
    <source>
        <dbReference type="ARBA" id="ARBA00022538"/>
    </source>
</evidence>
<reference evidence="4 5" key="1">
    <citation type="submission" date="2019-09" db="EMBL/GenBank/DDBJ databases">
        <title>NBRP : Genome information of microbial organism related human and environment.</title>
        <authorList>
            <person name="Hattori M."/>
            <person name="Oshima K."/>
            <person name="Inaba H."/>
            <person name="Suda W."/>
            <person name="Sakamoto M."/>
            <person name="Iino T."/>
            <person name="Kitahara M."/>
            <person name="Oshida Y."/>
            <person name="Iida T."/>
            <person name="Kudo T."/>
            <person name="Itoh T."/>
            <person name="Ohkuma M."/>
        </authorList>
    </citation>
    <scope>NUCLEOTIDE SEQUENCE [LARGE SCALE GENOMIC DNA]</scope>
    <source>
        <strain evidence="4 5">Q-1</strain>
    </source>
</reference>
<dbReference type="GO" id="GO:0015079">
    <property type="term" value="F:potassium ion transmembrane transporter activity"/>
    <property type="evidence" value="ECO:0007669"/>
    <property type="project" value="InterPro"/>
</dbReference>
<keyword evidence="1" id="KW-0633">Potassium transport</keyword>
<keyword evidence="1" id="KW-0813">Transport</keyword>
<evidence type="ECO:0000313" key="4">
    <source>
        <dbReference type="EMBL" id="GER03042.1"/>
    </source>
</evidence>
<keyword evidence="5" id="KW-1185">Reference proteome</keyword>
<feature type="domain" description="RCK N-terminal" evidence="3">
    <location>
        <begin position="3"/>
        <end position="40"/>
    </location>
</feature>
<dbReference type="AlphaFoldDB" id="A0A5A7N447"/>
<gene>
    <name evidence="4" type="ORF">JCM17846_07240</name>
</gene>
<sequence length="42" mass="4528">MKVVVCGAGQVGLNIARYLADQKNDVIIVDRSAKLIRKVGES</sequence>
<comment type="caution">
    <text evidence="4">The sequence shown here is derived from an EMBL/GenBank/DDBJ whole genome shotgun (WGS) entry which is preliminary data.</text>
</comment>
<keyword evidence="2" id="KW-0630">Potassium</keyword>
<dbReference type="InterPro" id="IPR006036">
    <property type="entry name" value="K_uptake_TrkA"/>
</dbReference>
<dbReference type="SUPFAM" id="SSF51735">
    <property type="entry name" value="NAD(P)-binding Rossmann-fold domains"/>
    <property type="match status" value="1"/>
</dbReference>
<dbReference type="EMBL" id="BKCN01000002">
    <property type="protein sequence ID" value="GER03042.1"/>
    <property type="molecule type" value="Genomic_DNA"/>
</dbReference>
<evidence type="ECO:0000259" key="3">
    <source>
        <dbReference type="Pfam" id="PF02254"/>
    </source>
</evidence>
<keyword evidence="1" id="KW-0406">Ion transport</keyword>
<dbReference type="Gene3D" id="3.40.50.720">
    <property type="entry name" value="NAD(P)-binding Rossmann-like Domain"/>
    <property type="match status" value="1"/>
</dbReference>
<dbReference type="Proteomes" id="UP000324996">
    <property type="component" value="Unassembled WGS sequence"/>
</dbReference>
<accession>A0A5A7N447</accession>
<dbReference type="PRINTS" id="PR00335">
    <property type="entry name" value="KUPTAKETRKA"/>
</dbReference>
<dbReference type="InterPro" id="IPR036291">
    <property type="entry name" value="NAD(P)-bd_dom_sf"/>
</dbReference>
<evidence type="ECO:0000313" key="5">
    <source>
        <dbReference type="Proteomes" id="UP000324996"/>
    </source>
</evidence>
<protein>
    <recommendedName>
        <fullName evidence="3">RCK N-terminal domain-containing protein</fullName>
    </recommendedName>
</protein>
<proteinExistence type="predicted"/>
<name>A0A5A7N447_9PROT</name>
<evidence type="ECO:0000256" key="2">
    <source>
        <dbReference type="ARBA" id="ARBA00022958"/>
    </source>
</evidence>
<dbReference type="InterPro" id="IPR003148">
    <property type="entry name" value="RCK_N"/>
</dbReference>
<dbReference type="Pfam" id="PF02254">
    <property type="entry name" value="TrkA_N"/>
    <property type="match status" value="1"/>
</dbReference>
<dbReference type="GO" id="GO:0005886">
    <property type="term" value="C:plasma membrane"/>
    <property type="evidence" value="ECO:0007669"/>
    <property type="project" value="InterPro"/>
</dbReference>